<dbReference type="Pfam" id="PF09827">
    <property type="entry name" value="CRISPR_Cas2"/>
    <property type="match status" value="1"/>
</dbReference>
<dbReference type="GO" id="GO:0046872">
    <property type="term" value="F:metal ion binding"/>
    <property type="evidence" value="ECO:0007669"/>
    <property type="project" value="UniProtKB-UniRule"/>
</dbReference>
<keyword evidence="11" id="KW-1185">Reference proteome</keyword>
<dbReference type="PANTHER" id="PTHR34405:SF1">
    <property type="entry name" value="CRISPR-ASSOCIATED ENDORIBONUCLEASE CAS2"/>
    <property type="match status" value="1"/>
</dbReference>
<evidence type="ECO:0000256" key="8">
    <source>
        <dbReference type="ARBA" id="ARBA00023118"/>
    </source>
</evidence>
<gene>
    <name evidence="9" type="primary">cas2</name>
    <name evidence="10" type="ORF">SULYE_0467</name>
</gene>
<dbReference type="AlphaFoldDB" id="C4FIS7"/>
<dbReference type="HAMAP" id="MF_01471">
    <property type="entry name" value="Cas2"/>
    <property type="match status" value="1"/>
</dbReference>
<comment type="cofactor">
    <cofactor evidence="1 9">
        <name>Mg(2+)</name>
        <dbReference type="ChEBI" id="CHEBI:18420"/>
    </cofactor>
</comment>
<dbReference type="RefSeq" id="WP_007546049.1">
    <property type="nucleotide sequence ID" value="NZ_ABZS01000031.1"/>
</dbReference>
<dbReference type="Proteomes" id="UP000005540">
    <property type="component" value="Unassembled WGS sequence"/>
</dbReference>
<comment type="similarity">
    <text evidence="2 9">Belongs to the CRISPR-associated endoribonuclease Cas2 protein family.</text>
</comment>
<evidence type="ECO:0000313" key="10">
    <source>
        <dbReference type="EMBL" id="EEP61023.1"/>
    </source>
</evidence>
<evidence type="ECO:0000313" key="11">
    <source>
        <dbReference type="Proteomes" id="UP000005540"/>
    </source>
</evidence>
<name>C4FIS7_9AQUI</name>
<dbReference type="Gene3D" id="3.30.70.240">
    <property type="match status" value="1"/>
</dbReference>
<keyword evidence="8 9" id="KW-0051">Antiviral defense</keyword>
<proteinExistence type="inferred from homology"/>
<keyword evidence="7 9" id="KW-0460">Magnesium</keyword>
<sequence length="88" mass="10381">MFVIICYDITDDGRLNKARKVLRKYLNWVQYSVFEGNISYGNLEKCLAEVSEVIDKREDSLYVYMTDFEKSIRKKVIGKDKNPSDNFI</sequence>
<dbReference type="OrthoDB" id="279819at2"/>
<dbReference type="InterPro" id="IPR019199">
    <property type="entry name" value="Virulence_VapD/CRISPR_Cas2"/>
</dbReference>
<keyword evidence="3 9" id="KW-0540">Nuclease</keyword>
<comment type="subunit">
    <text evidence="9">Homodimer, forms a heterotetramer with a Cas1 homodimer.</text>
</comment>
<dbReference type="CDD" id="cd09725">
    <property type="entry name" value="Cas2_I_II_III"/>
    <property type="match status" value="1"/>
</dbReference>
<evidence type="ECO:0000256" key="5">
    <source>
        <dbReference type="ARBA" id="ARBA00022759"/>
    </source>
</evidence>
<dbReference type="GO" id="GO:0016787">
    <property type="term" value="F:hydrolase activity"/>
    <property type="evidence" value="ECO:0007669"/>
    <property type="project" value="UniProtKB-KW"/>
</dbReference>
<reference evidence="10 11" key="1">
    <citation type="submission" date="2009-04" db="EMBL/GenBank/DDBJ databases">
        <authorList>
            <person name="Reysenbach A.-L."/>
            <person name="Heidelberg J.F."/>
            <person name="Nelson W.C."/>
        </authorList>
    </citation>
    <scope>NUCLEOTIDE SEQUENCE [LARGE SCALE GENOMIC DNA]</scope>
    <source>
        <strain evidence="10 11">SS-5</strain>
    </source>
</reference>
<protein>
    <recommendedName>
        <fullName evidence="9">CRISPR-associated endoribonuclease Cas2</fullName>
        <ecNumber evidence="9">3.1.-.-</ecNumber>
    </recommendedName>
</protein>
<dbReference type="InterPro" id="IPR021127">
    <property type="entry name" value="CRISPR_associated_Cas2"/>
</dbReference>
<evidence type="ECO:0000256" key="2">
    <source>
        <dbReference type="ARBA" id="ARBA00009959"/>
    </source>
</evidence>
<evidence type="ECO:0000256" key="7">
    <source>
        <dbReference type="ARBA" id="ARBA00022842"/>
    </source>
</evidence>
<dbReference type="GO" id="GO:0004521">
    <property type="term" value="F:RNA endonuclease activity"/>
    <property type="evidence" value="ECO:0007669"/>
    <property type="project" value="InterPro"/>
</dbReference>
<keyword evidence="6 9" id="KW-0378">Hydrolase</keyword>
<comment type="caution">
    <text evidence="10">The sequence shown here is derived from an EMBL/GenBank/DDBJ whole genome shotgun (WGS) entry which is preliminary data.</text>
</comment>
<comment type="function">
    <text evidence="9">CRISPR (clustered regularly interspaced short palindromic repeat), is an adaptive immune system that provides protection against mobile genetic elements (viruses, transposable elements and conjugative plasmids). CRISPR clusters contain sequences complementary to antecedent mobile elements and target invading nucleic acids. CRISPR clusters are transcribed and processed into CRISPR RNA (crRNA). Functions as a ssRNA-specific endoribonuclease. Involved in the integration of spacer DNA into the CRISPR cassette.</text>
</comment>
<dbReference type="EMBL" id="ABZS01000031">
    <property type="protein sequence ID" value="EEP61023.1"/>
    <property type="molecule type" value="Genomic_DNA"/>
</dbReference>
<dbReference type="PANTHER" id="PTHR34405">
    <property type="entry name" value="CRISPR-ASSOCIATED ENDORIBONUCLEASE CAS2"/>
    <property type="match status" value="1"/>
</dbReference>
<feature type="binding site" evidence="9">
    <location>
        <position position="8"/>
    </location>
    <ligand>
        <name>Mg(2+)</name>
        <dbReference type="ChEBI" id="CHEBI:18420"/>
        <note>catalytic</note>
    </ligand>
</feature>
<dbReference type="GO" id="GO:0043571">
    <property type="term" value="P:maintenance of CRISPR repeat elements"/>
    <property type="evidence" value="ECO:0007669"/>
    <property type="project" value="UniProtKB-UniRule"/>
</dbReference>
<evidence type="ECO:0000256" key="4">
    <source>
        <dbReference type="ARBA" id="ARBA00022723"/>
    </source>
</evidence>
<dbReference type="NCBIfam" id="TIGR01573">
    <property type="entry name" value="cas2"/>
    <property type="match status" value="1"/>
</dbReference>
<dbReference type="SUPFAM" id="SSF143430">
    <property type="entry name" value="TTP0101/SSO1404-like"/>
    <property type="match status" value="1"/>
</dbReference>
<dbReference type="GO" id="GO:0051607">
    <property type="term" value="P:defense response to virus"/>
    <property type="evidence" value="ECO:0007669"/>
    <property type="project" value="UniProtKB-UniRule"/>
</dbReference>
<keyword evidence="5 9" id="KW-0255">Endonuclease</keyword>
<evidence type="ECO:0000256" key="3">
    <source>
        <dbReference type="ARBA" id="ARBA00022722"/>
    </source>
</evidence>
<keyword evidence="4 9" id="KW-0479">Metal-binding</keyword>
<evidence type="ECO:0000256" key="9">
    <source>
        <dbReference type="HAMAP-Rule" id="MF_01471"/>
    </source>
</evidence>
<organism evidence="10 11">
    <name type="scientific">Sulfurihydrogenibium yellowstonense SS-5</name>
    <dbReference type="NCBI Taxonomy" id="432331"/>
    <lineage>
        <taxon>Bacteria</taxon>
        <taxon>Pseudomonadati</taxon>
        <taxon>Aquificota</taxon>
        <taxon>Aquificia</taxon>
        <taxon>Aquificales</taxon>
        <taxon>Hydrogenothermaceae</taxon>
        <taxon>Sulfurihydrogenibium</taxon>
    </lineage>
</organism>
<dbReference type="EC" id="3.1.-.-" evidence="9"/>
<evidence type="ECO:0000256" key="6">
    <source>
        <dbReference type="ARBA" id="ARBA00022801"/>
    </source>
</evidence>
<evidence type="ECO:0000256" key="1">
    <source>
        <dbReference type="ARBA" id="ARBA00001946"/>
    </source>
</evidence>
<accession>C4FIS7</accession>